<name>A0A0J8QIF4_COCIT</name>
<dbReference type="Proteomes" id="UP000054559">
    <property type="component" value="Unassembled WGS sequence"/>
</dbReference>
<protein>
    <submittedName>
        <fullName evidence="1">Uncharacterized protein</fullName>
    </submittedName>
</protein>
<organism evidence="1 2">
    <name type="scientific">Coccidioides immitis RMSCC 3703</name>
    <dbReference type="NCBI Taxonomy" id="454286"/>
    <lineage>
        <taxon>Eukaryota</taxon>
        <taxon>Fungi</taxon>
        <taxon>Dikarya</taxon>
        <taxon>Ascomycota</taxon>
        <taxon>Pezizomycotina</taxon>
        <taxon>Eurotiomycetes</taxon>
        <taxon>Eurotiomycetidae</taxon>
        <taxon>Onygenales</taxon>
        <taxon>Onygenaceae</taxon>
        <taxon>Coccidioides</taxon>
    </lineage>
</organism>
<evidence type="ECO:0000313" key="1">
    <source>
        <dbReference type="EMBL" id="KMU72134.1"/>
    </source>
</evidence>
<evidence type="ECO:0000313" key="2">
    <source>
        <dbReference type="Proteomes" id="UP000054559"/>
    </source>
</evidence>
<reference evidence="2" key="1">
    <citation type="journal article" date="2010" name="Genome Res.">
        <title>Population genomic sequencing of Coccidioides fungi reveals recent hybridization and transposon control.</title>
        <authorList>
            <person name="Neafsey D.E."/>
            <person name="Barker B.M."/>
            <person name="Sharpton T.J."/>
            <person name="Stajich J.E."/>
            <person name="Park D.J."/>
            <person name="Whiston E."/>
            <person name="Hung C.-Y."/>
            <person name="McMahan C."/>
            <person name="White J."/>
            <person name="Sykes S."/>
            <person name="Heiman D."/>
            <person name="Young S."/>
            <person name="Zeng Q."/>
            <person name="Abouelleil A."/>
            <person name="Aftuck L."/>
            <person name="Bessette D."/>
            <person name="Brown A."/>
            <person name="FitzGerald M."/>
            <person name="Lui A."/>
            <person name="Macdonald J.P."/>
            <person name="Priest M."/>
            <person name="Orbach M.J."/>
            <person name="Galgiani J.N."/>
            <person name="Kirkland T.N."/>
            <person name="Cole G.T."/>
            <person name="Birren B.W."/>
            <person name="Henn M.R."/>
            <person name="Taylor J.W."/>
            <person name="Rounsley S.D."/>
        </authorList>
    </citation>
    <scope>NUCLEOTIDE SEQUENCE [LARGE SCALE GENOMIC DNA]</scope>
    <source>
        <strain evidence="2">RMSCC 3703</strain>
    </source>
</reference>
<accession>A0A0J8QIF4</accession>
<sequence>MPSTLCMYANANFGVCNGCGTKTPTSVMFLLSGIKKPAFMRAQNGAVHCWVLMDRLLKE</sequence>
<proteinExistence type="predicted"/>
<dbReference type="EMBL" id="DS268118">
    <property type="protein sequence ID" value="KMU72134.1"/>
    <property type="molecule type" value="Genomic_DNA"/>
</dbReference>
<dbReference type="AlphaFoldDB" id="A0A0J8QIF4"/>
<gene>
    <name evidence="1" type="ORF">CISG_00443</name>
</gene>